<evidence type="ECO:0000256" key="10">
    <source>
        <dbReference type="RuleBase" id="RU363063"/>
    </source>
</evidence>
<reference evidence="12" key="1">
    <citation type="journal article" date="2019" name="Nat. Commun.">
        <title>Expansion of phycobilisome linker gene families in mesophilic red algae.</title>
        <authorList>
            <person name="Lee J."/>
            <person name="Kim D."/>
            <person name="Bhattacharya D."/>
            <person name="Yoon H.S."/>
        </authorList>
    </citation>
    <scope>NUCLEOTIDE SEQUENCE [LARGE SCALE GENOMIC DNA]</scope>
    <source>
        <strain evidence="12">CCMP 1328</strain>
    </source>
</reference>
<dbReference type="Proteomes" id="UP000324585">
    <property type="component" value="Unassembled WGS sequence"/>
</dbReference>
<dbReference type="OrthoDB" id="1158011at2759"/>
<keyword evidence="12" id="KW-1185">Reference proteome</keyword>
<evidence type="ECO:0000313" key="11">
    <source>
        <dbReference type="EMBL" id="KAA8491168.1"/>
    </source>
</evidence>
<dbReference type="GO" id="GO:0006493">
    <property type="term" value="P:protein O-linked glycosylation"/>
    <property type="evidence" value="ECO:0007669"/>
    <property type="project" value="TreeGrafter"/>
</dbReference>
<evidence type="ECO:0000256" key="6">
    <source>
        <dbReference type="ARBA" id="ARBA00022968"/>
    </source>
</evidence>
<evidence type="ECO:0000256" key="2">
    <source>
        <dbReference type="ARBA" id="ARBA00008661"/>
    </source>
</evidence>
<evidence type="ECO:0000256" key="4">
    <source>
        <dbReference type="ARBA" id="ARBA00022679"/>
    </source>
</evidence>
<keyword evidence="6 10" id="KW-0735">Signal-anchor</keyword>
<keyword evidence="5 10" id="KW-0812">Transmembrane</keyword>
<accession>A0A5J4YIV1</accession>
<dbReference type="GO" id="GO:0000139">
    <property type="term" value="C:Golgi membrane"/>
    <property type="evidence" value="ECO:0007669"/>
    <property type="project" value="UniProtKB-SubCell"/>
</dbReference>
<dbReference type="GO" id="GO:0047220">
    <property type="term" value="F:galactosylxylosylprotein 3-beta-galactosyltransferase activity"/>
    <property type="evidence" value="ECO:0007669"/>
    <property type="project" value="TreeGrafter"/>
</dbReference>
<organism evidence="11 12">
    <name type="scientific">Porphyridium purpureum</name>
    <name type="common">Red alga</name>
    <name type="synonym">Porphyridium cruentum</name>
    <dbReference type="NCBI Taxonomy" id="35688"/>
    <lineage>
        <taxon>Eukaryota</taxon>
        <taxon>Rhodophyta</taxon>
        <taxon>Bangiophyceae</taxon>
        <taxon>Porphyridiales</taxon>
        <taxon>Porphyridiaceae</taxon>
        <taxon>Porphyridium</taxon>
    </lineage>
</organism>
<comment type="subcellular location">
    <subcellularLocation>
        <location evidence="1 10">Golgi apparatus membrane</location>
        <topology evidence="1 10">Single-pass type II membrane protein</topology>
    </subcellularLocation>
</comment>
<evidence type="ECO:0000256" key="9">
    <source>
        <dbReference type="ARBA" id="ARBA00023136"/>
    </source>
</evidence>
<name>A0A5J4YIV1_PORPP</name>
<comment type="caution">
    <text evidence="11">The sequence shown here is derived from an EMBL/GenBank/DDBJ whole genome shotgun (WGS) entry which is preliminary data.</text>
</comment>
<evidence type="ECO:0000256" key="1">
    <source>
        <dbReference type="ARBA" id="ARBA00004323"/>
    </source>
</evidence>
<evidence type="ECO:0000256" key="3">
    <source>
        <dbReference type="ARBA" id="ARBA00022676"/>
    </source>
</evidence>
<evidence type="ECO:0000256" key="7">
    <source>
        <dbReference type="ARBA" id="ARBA00022989"/>
    </source>
</evidence>
<evidence type="ECO:0000313" key="12">
    <source>
        <dbReference type="Proteomes" id="UP000324585"/>
    </source>
</evidence>
<dbReference type="InterPro" id="IPR002659">
    <property type="entry name" value="Glyco_trans_31"/>
</dbReference>
<keyword evidence="8 10" id="KW-0333">Golgi apparatus</keyword>
<gene>
    <name evidence="11" type="ORF">FVE85_9463</name>
</gene>
<dbReference type="AlphaFoldDB" id="A0A5J4YIV1"/>
<dbReference type="OMA" id="GYLTKYM"/>
<keyword evidence="9 10" id="KW-0472">Membrane</keyword>
<keyword evidence="7 10" id="KW-1133">Transmembrane helix</keyword>
<evidence type="ECO:0000256" key="5">
    <source>
        <dbReference type="ARBA" id="ARBA00022692"/>
    </source>
</evidence>
<protein>
    <recommendedName>
        <fullName evidence="10">Hexosyltransferase</fullName>
        <ecNumber evidence="10">2.4.1.-</ecNumber>
    </recommendedName>
</protein>
<keyword evidence="3 10" id="KW-0328">Glycosyltransferase</keyword>
<comment type="similarity">
    <text evidence="2 10">Belongs to the glycosyltransferase 31 family.</text>
</comment>
<dbReference type="Pfam" id="PF01762">
    <property type="entry name" value="Galactosyl_T"/>
    <property type="match status" value="1"/>
</dbReference>
<dbReference type="PANTHER" id="PTHR11214:SF3">
    <property type="entry name" value="BETA-1,3-GALACTOSYLTRANSFERASE 6"/>
    <property type="match status" value="1"/>
</dbReference>
<feature type="transmembrane region" description="Helical" evidence="10">
    <location>
        <begin position="57"/>
        <end position="76"/>
    </location>
</feature>
<sequence>MQRGKLYLSRFLRTWQRTRDGHAARRDATTMLPARKRGRPVASLKRALLVSETQPRFVRLLQWMLVAALVAALLVADQRYRRLRRAVARDLHEEFALPARTLVICIGSAPQNRALRDAARNGWLQWRPDGGNAVEYRFFTDHPDMLLSDRHASGGNLSAETRQELAQQLRREHAAHKDMVFQRIETGYGDKEHNVYGKRGLFQMHWSVTHYRFEYLLRVDDDIFLCLHRLLYEIEQRPNRAFFWGRFWCNYGRHRADENFMLFSQDVVNLLTDDTAMKLLPFDEDVTLGWNFGLLSWVLQLDIFDDQKRLDAQQGYLTKYMHEQEPSDDASHRQDYAQFCDRFMFAHHVSASVSSEVFKHTVPRLMYTVPEMTSPRDGCPHKEQAFIPGRHAAHLPNVLITLDSGVGA</sequence>
<dbReference type="EMBL" id="VRMN01000015">
    <property type="protein sequence ID" value="KAA8491168.1"/>
    <property type="molecule type" value="Genomic_DNA"/>
</dbReference>
<dbReference type="PANTHER" id="PTHR11214">
    <property type="entry name" value="BETA-1,3-N-ACETYLGLUCOSAMINYLTRANSFERASE"/>
    <property type="match status" value="1"/>
</dbReference>
<dbReference type="GO" id="GO:0006024">
    <property type="term" value="P:glycosaminoglycan biosynthetic process"/>
    <property type="evidence" value="ECO:0007669"/>
    <property type="project" value="TreeGrafter"/>
</dbReference>
<keyword evidence="4" id="KW-0808">Transferase</keyword>
<proteinExistence type="inferred from homology"/>
<evidence type="ECO:0000256" key="8">
    <source>
        <dbReference type="ARBA" id="ARBA00023034"/>
    </source>
</evidence>
<dbReference type="EC" id="2.4.1.-" evidence="10"/>